<dbReference type="Proteomes" id="UP000116855">
    <property type="component" value="Segment"/>
</dbReference>
<feature type="region of interest" description="Disordered" evidence="2">
    <location>
        <begin position="243"/>
        <end position="274"/>
    </location>
</feature>
<dbReference type="Pfam" id="PF03049">
    <property type="entry name" value="Herpes_UL79"/>
    <property type="match status" value="1"/>
</dbReference>
<reference evidence="5 6" key="1">
    <citation type="journal article" date="2015" name="J. Virol.">
        <title>High-throughput analysis of human cytomegalovirus genome diversity highlights the widespread occurrence of gene-disrupting mutations and pervasive recombination.</title>
        <authorList>
            <person name="Sijmons S."/>
            <person name="Thys K."/>
            <person name="Mbong Ngwese M."/>
            <person name="Van Damme E."/>
            <person name="Dvorak J."/>
            <person name="Van Loock M."/>
            <person name="Li G."/>
            <person name="Tachezy R."/>
            <person name="Busson L."/>
            <person name="Aerssens J."/>
            <person name="Van Ranst M."/>
            <person name="Maes P."/>
        </authorList>
    </citation>
    <scope>NUCLEOTIDE SEQUENCE [LARGE SCALE GENOMIC DNA]</scope>
    <source>
        <strain evidence="4">BE/14/2010</strain>
        <strain evidence="3">BE/2/2011</strain>
    </source>
</reference>
<feature type="compositionally biased region" description="Basic residues" evidence="2">
    <location>
        <begin position="245"/>
        <end position="262"/>
    </location>
</feature>
<gene>
    <name evidence="4" type="primary">UL79</name>
</gene>
<accession>A0A0G2UG47</accession>
<proteinExistence type="inferred from homology"/>
<organismHost>
    <name type="scientific">Homo sapiens</name>
    <name type="common">Human</name>
    <dbReference type="NCBI Taxonomy" id="9606"/>
</organismHost>
<dbReference type="InterPro" id="IPR004290">
    <property type="entry name" value="Herpes_UL79"/>
</dbReference>
<evidence type="ECO:0000256" key="1">
    <source>
        <dbReference type="ARBA" id="ARBA00005714"/>
    </source>
</evidence>
<evidence type="ECO:0000313" key="6">
    <source>
        <dbReference type="Proteomes" id="UP000156782"/>
    </source>
</evidence>
<dbReference type="Proteomes" id="UP000156782">
    <property type="component" value="Segment"/>
</dbReference>
<dbReference type="EMBL" id="KP745721">
    <property type="protein sequence ID" value="AKI22335.1"/>
    <property type="molecule type" value="Genomic_DNA"/>
</dbReference>
<dbReference type="EMBL" id="KP745652">
    <property type="protein sequence ID" value="AKI10812.1"/>
    <property type="molecule type" value="Genomic_DNA"/>
</dbReference>
<protein>
    <submittedName>
        <fullName evidence="4">Protein UL79</fullName>
    </submittedName>
</protein>
<sequence>MMARDEENPAVPRVRTGKFSFTCANHLILQISEKMSRGQPLSSLRLEELKIVRLICVLLFHRGLETLLLRETMNNLGVSDHAVLSRKTPQPYWPHLYRELRQAFPGLDFEAAVFDETRAARLSQRLCHPRLSGGLLTRFVQRHTGLPVVFPEDLARNGNILFSLGTLYGHRLFRLAAFFTRHWGAEAYEPLIRIICQKMWYFYLIGTGKMRITPDAFEIQRSRHETGIFTFIMEDYRTFAGTLSRHPHRPHPQQQQQHHHPGPPHPPLSHPASSCLSPEAVLAARALHMPTLANDV</sequence>
<evidence type="ECO:0000256" key="2">
    <source>
        <dbReference type="SAM" id="MobiDB-lite"/>
    </source>
</evidence>
<comment type="similarity">
    <text evidence="1">Belongs to the herpesviridae UL79 family.</text>
</comment>
<evidence type="ECO:0000313" key="5">
    <source>
        <dbReference type="Proteomes" id="UP000116855"/>
    </source>
</evidence>
<organism evidence="4 5">
    <name type="scientific">Human cytomegalovirus</name>
    <name type="common">HHV-5</name>
    <name type="synonym">Human herpesvirus 5</name>
    <dbReference type="NCBI Taxonomy" id="10359"/>
    <lineage>
        <taxon>Viruses</taxon>
        <taxon>Duplodnaviria</taxon>
        <taxon>Heunggongvirae</taxon>
        <taxon>Peploviricota</taxon>
        <taxon>Herviviricetes</taxon>
        <taxon>Herpesvirales</taxon>
        <taxon>Orthoherpesviridae</taxon>
        <taxon>Betaherpesvirinae</taxon>
        <taxon>Cytomegalovirus</taxon>
        <taxon>Cytomegalovirus humanbeta5</taxon>
    </lineage>
</organism>
<evidence type="ECO:0000313" key="4">
    <source>
        <dbReference type="EMBL" id="AKI22335.1"/>
    </source>
</evidence>
<evidence type="ECO:0000313" key="3">
    <source>
        <dbReference type="EMBL" id="AKI10812.1"/>
    </source>
</evidence>
<name>A0A0G2UG47_HCMV</name>